<dbReference type="InterPro" id="IPR025311">
    <property type="entry name" value="DUF4166"/>
</dbReference>
<accession>A0A3L7JSA6</accession>
<keyword evidence="3" id="KW-1185">Reference proteome</keyword>
<protein>
    <submittedName>
        <fullName evidence="2">DUF4166 domain-containing protein</fullName>
    </submittedName>
</protein>
<feature type="domain" description="DUF4166" evidence="1">
    <location>
        <begin position="16"/>
        <end position="199"/>
    </location>
</feature>
<organism evidence="2 3">
    <name type="scientific">Falsibacillus albus</name>
    <dbReference type="NCBI Taxonomy" id="2478915"/>
    <lineage>
        <taxon>Bacteria</taxon>
        <taxon>Bacillati</taxon>
        <taxon>Bacillota</taxon>
        <taxon>Bacilli</taxon>
        <taxon>Bacillales</taxon>
        <taxon>Bacillaceae</taxon>
        <taxon>Falsibacillus</taxon>
    </lineage>
</organism>
<dbReference type="OrthoDB" id="2448833at2"/>
<proteinExistence type="predicted"/>
<gene>
    <name evidence="2" type="ORF">D9X91_18075</name>
</gene>
<sequence>MTSIYEEILGDNYQRLHPRLQERYRLTGTKRFTAAGVMKEITGGHFLIRQLFRFGIKLKMLFPERGRNIPFRIENSVIRNVSDKEAVVWNREFIFGNKRRHFDAVMEMGERDEEIVDYFGEPSFFVSTLSVEVTENGSIHFQSQKQYIRILGRDLPILRWFYGCATILESYNDSLKCFEIEVHITNPIFGTLLSYNGMFRPSEGERSS</sequence>
<evidence type="ECO:0000313" key="3">
    <source>
        <dbReference type="Proteomes" id="UP000276770"/>
    </source>
</evidence>
<comment type="caution">
    <text evidence="2">The sequence shown here is derived from an EMBL/GenBank/DDBJ whole genome shotgun (WGS) entry which is preliminary data.</text>
</comment>
<dbReference type="Pfam" id="PF13761">
    <property type="entry name" value="DUF4166"/>
    <property type="match status" value="1"/>
</dbReference>
<dbReference type="AlphaFoldDB" id="A0A3L7JSA6"/>
<dbReference type="RefSeq" id="WP_121682060.1">
    <property type="nucleotide sequence ID" value="NZ_RCVZ01000015.1"/>
</dbReference>
<reference evidence="2 3" key="1">
    <citation type="submission" date="2018-10" db="EMBL/GenBank/DDBJ databases">
        <title>Falsibacillus sp. genome draft.</title>
        <authorList>
            <person name="Shi S."/>
        </authorList>
    </citation>
    <scope>NUCLEOTIDE SEQUENCE [LARGE SCALE GENOMIC DNA]</scope>
    <source>
        <strain evidence="2 3">GY 10110</strain>
    </source>
</reference>
<evidence type="ECO:0000313" key="2">
    <source>
        <dbReference type="EMBL" id="RLQ93370.1"/>
    </source>
</evidence>
<evidence type="ECO:0000259" key="1">
    <source>
        <dbReference type="Pfam" id="PF13761"/>
    </source>
</evidence>
<dbReference type="Proteomes" id="UP000276770">
    <property type="component" value="Unassembled WGS sequence"/>
</dbReference>
<dbReference type="EMBL" id="RCVZ01000015">
    <property type="protein sequence ID" value="RLQ93370.1"/>
    <property type="molecule type" value="Genomic_DNA"/>
</dbReference>
<name>A0A3L7JSA6_9BACI</name>